<dbReference type="EMBL" id="CP147711">
    <property type="protein sequence ID" value="WXC81346.1"/>
    <property type="molecule type" value="Genomic_DNA"/>
</dbReference>
<dbReference type="EMBL" id="JAAOLE020000001">
    <property type="protein sequence ID" value="NVI42418.1"/>
    <property type="molecule type" value="Genomic_DNA"/>
</dbReference>
<organism evidence="1">
    <name type="scientific">Bradyrhizobium septentrionale</name>
    <dbReference type="NCBI Taxonomy" id="1404411"/>
    <lineage>
        <taxon>Bacteria</taxon>
        <taxon>Pseudomonadati</taxon>
        <taxon>Pseudomonadota</taxon>
        <taxon>Alphaproteobacteria</taxon>
        <taxon>Hyphomicrobiales</taxon>
        <taxon>Nitrobacteraceae</taxon>
        <taxon>Bradyrhizobium</taxon>
    </lineage>
</organism>
<proteinExistence type="predicted"/>
<keyword evidence="3" id="KW-1185">Reference proteome</keyword>
<name>A0A973ZZ55_9BRAD</name>
<sequence length="57" mass="6343">MDIWTRCLLGVTAFAVLGYFALIYGGCALDQRCHLRSCYAHRVCGVVYDTDVPTEAQ</sequence>
<gene>
    <name evidence="1" type="ORF">HAP48_004755</name>
    <name evidence="2" type="ORF">WDK88_06895</name>
</gene>
<dbReference type="RefSeq" id="WP_166210512.1">
    <property type="nucleotide sequence ID" value="NZ_CP088285.1"/>
</dbReference>
<evidence type="ECO:0000313" key="2">
    <source>
        <dbReference type="EMBL" id="WXC81346.1"/>
    </source>
</evidence>
<reference evidence="1" key="1">
    <citation type="submission" date="2020-06" db="EMBL/GenBank/DDBJ databases">
        <title>Whole Genome Sequence of Bradyrhizobium sp. Strain 1S1.</title>
        <authorList>
            <person name="Bromfield E.S.P."/>
            <person name="Cloutier S."/>
        </authorList>
    </citation>
    <scope>NUCLEOTIDE SEQUENCE [LARGE SCALE GENOMIC DNA]</scope>
    <source>
        <strain evidence="1">1S1</strain>
    </source>
</reference>
<accession>A0A973ZZ55</accession>
<dbReference type="Proteomes" id="UP001432046">
    <property type="component" value="Chromosome"/>
</dbReference>
<protein>
    <submittedName>
        <fullName evidence="1">Uncharacterized protein</fullName>
    </submittedName>
</protein>
<reference evidence="2" key="2">
    <citation type="journal article" date="2021" name="Int. J. Syst. Evol. Microbiol.">
        <title>Bradyrhizobium septentrionale sp. nov. (sv. septentrionale) and Bradyrhizobium quebecense sp. nov. (sv. septentrionale) associated with legumes native to Canada possess rearranged symbiosis genes and numerous insertion sequences.</title>
        <authorList>
            <person name="Bromfield E.S.P."/>
            <person name="Cloutier S."/>
        </authorList>
    </citation>
    <scope>NUCLEOTIDE SEQUENCE</scope>
    <source>
        <strain evidence="2">5S5</strain>
    </source>
</reference>
<evidence type="ECO:0000313" key="1">
    <source>
        <dbReference type="EMBL" id="NVI42418.1"/>
    </source>
</evidence>
<evidence type="ECO:0000313" key="3">
    <source>
        <dbReference type="Proteomes" id="UP001432046"/>
    </source>
</evidence>
<dbReference type="AlphaFoldDB" id="A0A973ZZ55"/>
<reference evidence="2" key="3">
    <citation type="submission" date="2024-03" db="EMBL/GenBank/DDBJ databases">
        <authorList>
            <person name="Bromfield E.S.P."/>
            <person name="Cloutier S."/>
        </authorList>
    </citation>
    <scope>NUCLEOTIDE SEQUENCE</scope>
    <source>
        <strain evidence="2">5S5</strain>
    </source>
</reference>